<feature type="compositionally biased region" description="Basic and acidic residues" evidence="6">
    <location>
        <begin position="319"/>
        <end position="333"/>
    </location>
</feature>
<keyword evidence="4 7" id="KW-1133">Transmembrane helix</keyword>
<dbReference type="PANTHER" id="PTHR21659:SF63">
    <property type="entry name" value="PLASMA MEMBRANE PROTEOLIPID PMP3"/>
    <property type="match status" value="1"/>
</dbReference>
<dbReference type="Pfam" id="PF01679">
    <property type="entry name" value="Pmp3"/>
    <property type="match status" value="1"/>
</dbReference>
<keyword evidence="3 7" id="KW-0812">Transmembrane</keyword>
<dbReference type="EMBL" id="PJQD01000140">
    <property type="protein sequence ID" value="POY70183.1"/>
    <property type="molecule type" value="Genomic_DNA"/>
</dbReference>
<comment type="similarity">
    <text evidence="2">Belongs to the UPF0057 (PMP3) family.</text>
</comment>
<dbReference type="Proteomes" id="UP000237144">
    <property type="component" value="Unassembled WGS sequence"/>
</dbReference>
<keyword evidence="5 7" id="KW-0472">Membrane</keyword>
<evidence type="ECO:0000256" key="6">
    <source>
        <dbReference type="SAM" id="MobiDB-lite"/>
    </source>
</evidence>
<name>A0A2S5B076_9BASI</name>
<dbReference type="PANTHER" id="PTHR21659">
    <property type="entry name" value="HYDROPHOBIC PROTEIN RCI2 LOW TEMPERATURE AND SALT RESPONSIVE PROTEIN LTI6 -RELATED"/>
    <property type="match status" value="1"/>
</dbReference>
<organism evidence="8 9">
    <name type="scientific">Rhodotorula taiwanensis</name>
    <dbReference type="NCBI Taxonomy" id="741276"/>
    <lineage>
        <taxon>Eukaryota</taxon>
        <taxon>Fungi</taxon>
        <taxon>Dikarya</taxon>
        <taxon>Basidiomycota</taxon>
        <taxon>Pucciniomycotina</taxon>
        <taxon>Microbotryomycetes</taxon>
        <taxon>Sporidiobolales</taxon>
        <taxon>Sporidiobolaceae</taxon>
        <taxon>Rhodotorula</taxon>
    </lineage>
</organism>
<feature type="compositionally biased region" description="Low complexity" evidence="6">
    <location>
        <begin position="267"/>
        <end position="281"/>
    </location>
</feature>
<evidence type="ECO:0000313" key="9">
    <source>
        <dbReference type="Proteomes" id="UP000237144"/>
    </source>
</evidence>
<evidence type="ECO:0000256" key="1">
    <source>
        <dbReference type="ARBA" id="ARBA00004370"/>
    </source>
</evidence>
<dbReference type="AlphaFoldDB" id="A0A2S5B076"/>
<feature type="compositionally biased region" description="Basic and acidic residues" evidence="6">
    <location>
        <begin position="174"/>
        <end position="183"/>
    </location>
</feature>
<evidence type="ECO:0000256" key="3">
    <source>
        <dbReference type="ARBA" id="ARBA00022692"/>
    </source>
</evidence>
<feature type="compositionally biased region" description="Acidic residues" evidence="6">
    <location>
        <begin position="157"/>
        <end position="168"/>
    </location>
</feature>
<gene>
    <name evidence="8" type="ORF">BMF94_6766</name>
</gene>
<dbReference type="OrthoDB" id="2152119at2759"/>
<feature type="transmembrane region" description="Helical" evidence="7">
    <location>
        <begin position="21"/>
        <end position="44"/>
    </location>
</feature>
<sequence>MDATIRKHMPKSAKDLKPNRTHAFHGVIMVLGWVAPPVAVLVRFGVGWDLVLNTILTICGYIPGHAHKCYIQNIRNNKNHKRTPKWAVRAGLVKMKDPRAGRHQWATRYDERVGGGGGDTDSLRSNSWDGRGAEPERRAKPLNTRRKHRHTLSPWDDYVDEDEVEGGEPGDGLYRTESRRFDPPSRTSTSSRPTEPVADPLTNEQFYPQPVAAPLRATPTGGKKKFGSALLKNRSRYEQPFDTTDAASSRTRGSDGFQDDFEREINGGAQQSAAYSSSRAGGSAGRFDTFEAEGPEDAWGSARPANGSSRAPLRPQKTGRAEETDGDLFKHTF</sequence>
<proteinExistence type="inferred from homology"/>
<evidence type="ECO:0000256" key="7">
    <source>
        <dbReference type="SAM" id="Phobius"/>
    </source>
</evidence>
<evidence type="ECO:0000256" key="5">
    <source>
        <dbReference type="ARBA" id="ARBA00023136"/>
    </source>
</evidence>
<accession>A0A2S5B076</accession>
<reference evidence="8 9" key="1">
    <citation type="journal article" date="2018" name="Front. Microbiol.">
        <title>Prospects for Fungal Bioremediation of Acidic Radioactive Waste Sites: Characterization and Genome Sequence of Rhodotorula taiwanensis MD1149.</title>
        <authorList>
            <person name="Tkavc R."/>
            <person name="Matrosova V.Y."/>
            <person name="Grichenko O.E."/>
            <person name="Gostincar C."/>
            <person name="Volpe R.P."/>
            <person name="Klimenkova P."/>
            <person name="Gaidamakova E.K."/>
            <person name="Zhou C.E."/>
            <person name="Stewart B.J."/>
            <person name="Lyman M.G."/>
            <person name="Malfatti S.A."/>
            <person name="Rubinfeld B."/>
            <person name="Courtot M."/>
            <person name="Singh J."/>
            <person name="Dalgard C.L."/>
            <person name="Hamilton T."/>
            <person name="Frey K.G."/>
            <person name="Gunde-Cimerman N."/>
            <person name="Dugan L."/>
            <person name="Daly M.J."/>
        </authorList>
    </citation>
    <scope>NUCLEOTIDE SEQUENCE [LARGE SCALE GENOMIC DNA]</scope>
    <source>
        <strain evidence="8 9">MD1149</strain>
    </source>
</reference>
<evidence type="ECO:0000313" key="8">
    <source>
        <dbReference type="EMBL" id="POY70183.1"/>
    </source>
</evidence>
<evidence type="ECO:0000256" key="2">
    <source>
        <dbReference type="ARBA" id="ARBA00009530"/>
    </source>
</evidence>
<comment type="subcellular location">
    <subcellularLocation>
        <location evidence="1">Membrane</location>
    </subcellularLocation>
</comment>
<feature type="compositionally biased region" description="Polar residues" evidence="6">
    <location>
        <begin position="241"/>
        <end position="251"/>
    </location>
</feature>
<evidence type="ECO:0000256" key="4">
    <source>
        <dbReference type="ARBA" id="ARBA00022989"/>
    </source>
</evidence>
<dbReference type="GO" id="GO:0016020">
    <property type="term" value="C:membrane"/>
    <property type="evidence" value="ECO:0007669"/>
    <property type="project" value="UniProtKB-SubCell"/>
</dbReference>
<protein>
    <submittedName>
        <fullName evidence="8">Uncharacterized protein</fullName>
    </submittedName>
</protein>
<dbReference type="InterPro" id="IPR000612">
    <property type="entry name" value="PMP3"/>
</dbReference>
<keyword evidence="9" id="KW-1185">Reference proteome</keyword>
<comment type="caution">
    <text evidence="8">The sequence shown here is derived from an EMBL/GenBank/DDBJ whole genome shotgun (WGS) entry which is preliminary data.</text>
</comment>
<feature type="region of interest" description="Disordered" evidence="6">
    <location>
        <begin position="98"/>
        <end position="333"/>
    </location>
</feature>
<feature type="compositionally biased region" description="Low complexity" evidence="6">
    <location>
        <begin position="184"/>
        <end position="196"/>
    </location>
</feature>